<dbReference type="EMBL" id="KR011718">
    <property type="protein sequence ID" value="AKR17464.1"/>
    <property type="molecule type" value="Genomic_DNA"/>
</dbReference>
<accession>A0A162GW43</accession>
<dbReference type="OrthoDB" id="26312at10239"/>
<dbReference type="GeneID" id="27429728"/>
<evidence type="ECO:0000313" key="1">
    <source>
        <dbReference type="EMBL" id="AKR17464.1"/>
    </source>
</evidence>
<evidence type="ECO:0000313" key="2">
    <source>
        <dbReference type="Proteomes" id="UP000202962"/>
    </source>
</evidence>
<proteinExistence type="predicted"/>
<name>A0A162GW43_9BBAC</name>
<reference evidence="1 2" key="1">
    <citation type="submission" date="2015-03" db="EMBL/GenBank/DDBJ databases">
        <title>The complete genome sequence of Mocis sp. granulovirus.</title>
        <authorList>
            <person name="Ardisson-Araujo D.M.P."/>
            <person name="Melo F.L."/>
            <person name="Sosa-Gomez D.R."/>
            <person name="Ribeiro B.M."/>
        </authorList>
    </citation>
    <scope>NUCLEOTIDE SEQUENCE [LARGE SCALE GENOMIC DNA]</scope>
    <source>
        <strain evidence="1">Southern Brazil</strain>
    </source>
</reference>
<sequence length="84" mass="10101">MSGNYKQVMYRDASTNTCREDFYNYNKCKCYKSNNTTTNLNMGNLVDKVIDNEYAKQNKQKDYTNWLKSDAGMSWQNRHYTKQW</sequence>
<keyword evidence="2" id="KW-1185">Reference proteome</keyword>
<dbReference type="Proteomes" id="UP000202962">
    <property type="component" value="Segment"/>
</dbReference>
<dbReference type="RefSeq" id="YP_009249956.1">
    <property type="nucleotide sequence ID" value="NC_029996.1"/>
</dbReference>
<organism evidence="1 2">
    <name type="scientific">Mocis latipes granulovirus</name>
    <dbReference type="NCBI Taxonomy" id="2072024"/>
    <lineage>
        <taxon>Viruses</taxon>
        <taxon>Viruses incertae sedis</taxon>
        <taxon>Naldaviricetes</taxon>
        <taxon>Lefavirales</taxon>
        <taxon>Baculoviridae</taxon>
        <taxon>Betabaculovirus</taxon>
        <taxon>Betabaculovirus molatipedis</taxon>
    </lineage>
</organism>
<dbReference type="KEGG" id="vg:27429728"/>
<protein>
    <submittedName>
        <fullName evidence="1">Uncharacterized protein</fullName>
    </submittedName>
</protein>